<dbReference type="AlphaFoldDB" id="E9G9G0"/>
<dbReference type="PANTHER" id="PTHR33173:SF2">
    <property type="entry name" value="MYND-TYPE DOMAIN-CONTAINING PROTEIN"/>
    <property type="match status" value="1"/>
</dbReference>
<dbReference type="EMBL" id="GL732536">
    <property type="protein sequence ID" value="EFX83881.1"/>
    <property type="molecule type" value="Genomic_DNA"/>
</dbReference>
<dbReference type="Proteomes" id="UP000000305">
    <property type="component" value="Unassembled WGS sequence"/>
</dbReference>
<accession>E9G9G0</accession>
<keyword evidence="2" id="KW-1185">Reference proteome</keyword>
<reference evidence="1 2" key="1">
    <citation type="journal article" date="2011" name="Science">
        <title>The ecoresponsive genome of Daphnia pulex.</title>
        <authorList>
            <person name="Colbourne J.K."/>
            <person name="Pfrender M.E."/>
            <person name="Gilbert D."/>
            <person name="Thomas W.K."/>
            <person name="Tucker A."/>
            <person name="Oakley T.H."/>
            <person name="Tokishita S."/>
            <person name="Aerts A."/>
            <person name="Arnold G.J."/>
            <person name="Basu M.K."/>
            <person name="Bauer D.J."/>
            <person name="Caceres C.E."/>
            <person name="Carmel L."/>
            <person name="Casola C."/>
            <person name="Choi J.H."/>
            <person name="Detter J.C."/>
            <person name="Dong Q."/>
            <person name="Dusheyko S."/>
            <person name="Eads B.D."/>
            <person name="Frohlich T."/>
            <person name="Geiler-Samerotte K.A."/>
            <person name="Gerlach D."/>
            <person name="Hatcher P."/>
            <person name="Jogdeo S."/>
            <person name="Krijgsveld J."/>
            <person name="Kriventseva E.V."/>
            <person name="Kultz D."/>
            <person name="Laforsch C."/>
            <person name="Lindquist E."/>
            <person name="Lopez J."/>
            <person name="Manak J.R."/>
            <person name="Muller J."/>
            <person name="Pangilinan J."/>
            <person name="Patwardhan R.P."/>
            <person name="Pitluck S."/>
            <person name="Pritham E.J."/>
            <person name="Rechtsteiner A."/>
            <person name="Rho M."/>
            <person name="Rogozin I.B."/>
            <person name="Sakarya O."/>
            <person name="Salamov A."/>
            <person name="Schaack S."/>
            <person name="Shapiro H."/>
            <person name="Shiga Y."/>
            <person name="Skalitzky C."/>
            <person name="Smith Z."/>
            <person name="Souvorov A."/>
            <person name="Sung W."/>
            <person name="Tang Z."/>
            <person name="Tsuchiya D."/>
            <person name="Tu H."/>
            <person name="Vos H."/>
            <person name="Wang M."/>
            <person name="Wolf Y.I."/>
            <person name="Yamagata H."/>
            <person name="Yamada T."/>
            <person name="Ye Y."/>
            <person name="Shaw J.R."/>
            <person name="Andrews J."/>
            <person name="Crease T.J."/>
            <person name="Tang H."/>
            <person name="Lucas S.M."/>
            <person name="Robertson H.M."/>
            <person name="Bork P."/>
            <person name="Koonin E.V."/>
            <person name="Zdobnov E.M."/>
            <person name="Grigoriev I.V."/>
            <person name="Lynch M."/>
            <person name="Boore J.L."/>
        </authorList>
    </citation>
    <scope>NUCLEOTIDE SEQUENCE [LARGE SCALE GENOMIC DNA]</scope>
</reference>
<proteinExistence type="predicted"/>
<dbReference type="OrthoDB" id="10064970at2759"/>
<dbReference type="InParanoid" id="E9G9G0"/>
<organism evidence="1 2">
    <name type="scientific">Daphnia pulex</name>
    <name type="common">Water flea</name>
    <dbReference type="NCBI Taxonomy" id="6669"/>
    <lineage>
        <taxon>Eukaryota</taxon>
        <taxon>Metazoa</taxon>
        <taxon>Ecdysozoa</taxon>
        <taxon>Arthropoda</taxon>
        <taxon>Crustacea</taxon>
        <taxon>Branchiopoda</taxon>
        <taxon>Diplostraca</taxon>
        <taxon>Cladocera</taxon>
        <taxon>Anomopoda</taxon>
        <taxon>Daphniidae</taxon>
        <taxon>Daphnia</taxon>
    </lineage>
</organism>
<evidence type="ECO:0000313" key="1">
    <source>
        <dbReference type="EMBL" id="EFX83881.1"/>
    </source>
</evidence>
<dbReference type="HOGENOM" id="CLU_1333121_0_0_1"/>
<dbReference type="PANTHER" id="PTHR33173">
    <property type="match status" value="1"/>
</dbReference>
<evidence type="ECO:0000313" key="2">
    <source>
        <dbReference type="Proteomes" id="UP000000305"/>
    </source>
</evidence>
<dbReference type="KEGG" id="dpx:DAPPUDRAFT_100127"/>
<sequence>MESKKKYGFWYHDDVLNTFCMITFLTGGRRFYEMQNATEKVGRREYDSGTNSLIGLRLPMEPNGLRKANLAKMKTDADKVHLFETLSRASVVVVVMAQPLADVPALRIFSFCSDNRFTMKDVKAGKTTIIAAALEAEGIIMLSYSADGDARELKMERQDLELGKKPPKSYGLFGPQKAFVEMFGKYIPFVEARGLKRKRQNELCLM</sequence>
<name>E9G9G0_DAPPU</name>
<protein>
    <submittedName>
        <fullName evidence="1">Uncharacterized protein</fullName>
    </submittedName>
</protein>
<gene>
    <name evidence="1" type="ORF">DAPPUDRAFT_100127</name>
</gene>